<protein>
    <submittedName>
        <fullName evidence="1">Uncharacterized protein</fullName>
    </submittedName>
</protein>
<dbReference type="Proteomes" id="UP000824120">
    <property type="component" value="Chromosome 2"/>
</dbReference>
<gene>
    <name evidence="1" type="ORF">H5410_012343</name>
</gene>
<evidence type="ECO:0000313" key="2">
    <source>
        <dbReference type="Proteomes" id="UP000824120"/>
    </source>
</evidence>
<dbReference type="AlphaFoldDB" id="A0A9J6AR92"/>
<organism evidence="1 2">
    <name type="scientific">Solanum commersonii</name>
    <name type="common">Commerson's wild potato</name>
    <name type="synonym">Commerson's nightshade</name>
    <dbReference type="NCBI Taxonomy" id="4109"/>
    <lineage>
        <taxon>Eukaryota</taxon>
        <taxon>Viridiplantae</taxon>
        <taxon>Streptophyta</taxon>
        <taxon>Embryophyta</taxon>
        <taxon>Tracheophyta</taxon>
        <taxon>Spermatophyta</taxon>
        <taxon>Magnoliopsida</taxon>
        <taxon>eudicotyledons</taxon>
        <taxon>Gunneridae</taxon>
        <taxon>Pentapetalae</taxon>
        <taxon>asterids</taxon>
        <taxon>lamiids</taxon>
        <taxon>Solanales</taxon>
        <taxon>Solanaceae</taxon>
        <taxon>Solanoideae</taxon>
        <taxon>Solaneae</taxon>
        <taxon>Solanum</taxon>
    </lineage>
</organism>
<keyword evidence="2" id="KW-1185">Reference proteome</keyword>
<evidence type="ECO:0000313" key="1">
    <source>
        <dbReference type="EMBL" id="KAG5627125.1"/>
    </source>
</evidence>
<name>A0A9J6AR92_SOLCO</name>
<proteinExistence type="predicted"/>
<dbReference type="EMBL" id="JACXVP010000002">
    <property type="protein sequence ID" value="KAG5627125.1"/>
    <property type="molecule type" value="Genomic_DNA"/>
</dbReference>
<comment type="caution">
    <text evidence="1">The sequence shown here is derived from an EMBL/GenBank/DDBJ whole genome shotgun (WGS) entry which is preliminary data.</text>
</comment>
<reference evidence="1 2" key="1">
    <citation type="submission" date="2020-09" db="EMBL/GenBank/DDBJ databases">
        <title>De no assembly of potato wild relative species, Solanum commersonii.</title>
        <authorList>
            <person name="Cho K."/>
        </authorList>
    </citation>
    <scope>NUCLEOTIDE SEQUENCE [LARGE SCALE GENOMIC DNA]</scope>
    <source>
        <strain evidence="1">LZ3.2</strain>
        <tissue evidence="1">Leaf</tissue>
    </source>
</reference>
<accession>A0A9J6AR92</accession>
<sequence length="153" mass="17548">MEYSDIKMRTSPVFDIAICAMDNMIKPLVKIDASKTPTRLAARSLFDGFINPQFYDLPSSEENCYLTRCAEGFVQTTGDRCHYGPLIWRLFQWLHKDLFWTLGEAGKFIARVVSCKCNKLTVAITNNKKEKITCFNKFNALISVSSQHSVYSW</sequence>